<gene>
    <name evidence="1" type="ORF">OHA22_19015</name>
</gene>
<name>A0AAU2A1C4_9ACTN</name>
<evidence type="ECO:0000313" key="1">
    <source>
        <dbReference type="EMBL" id="WTT17483.1"/>
    </source>
</evidence>
<sequence>MVTEALAALAAAGGGAIVQAAGSDAWEGIRTRVAQLLGREPQSEQAVLERLDHTRTALEQAAENTTGTRTGALEQAVVRQETVWQTRLEDFLDSLDDTERQEAAAQLQTLLDWAAEQRAQNGTAPTAGTVIMNATVSGHGRAYQAARDMTVHEK</sequence>
<reference evidence="1" key="1">
    <citation type="submission" date="2022-10" db="EMBL/GenBank/DDBJ databases">
        <title>The complete genomes of actinobacterial strains from the NBC collection.</title>
        <authorList>
            <person name="Joergensen T.S."/>
            <person name="Alvarez Arevalo M."/>
            <person name="Sterndorff E.B."/>
            <person name="Faurdal D."/>
            <person name="Vuksanovic O."/>
            <person name="Mourched A.-S."/>
            <person name="Charusanti P."/>
            <person name="Shaw S."/>
            <person name="Blin K."/>
            <person name="Weber T."/>
        </authorList>
    </citation>
    <scope>NUCLEOTIDE SEQUENCE</scope>
    <source>
        <strain evidence="1">NBC_00093</strain>
    </source>
</reference>
<organism evidence="1">
    <name type="scientific">Streptomyces sp. NBC_00093</name>
    <dbReference type="NCBI Taxonomy" id="2975649"/>
    <lineage>
        <taxon>Bacteria</taxon>
        <taxon>Bacillati</taxon>
        <taxon>Actinomycetota</taxon>
        <taxon>Actinomycetes</taxon>
        <taxon>Kitasatosporales</taxon>
        <taxon>Streptomycetaceae</taxon>
        <taxon>Streptomyces</taxon>
    </lineage>
</organism>
<dbReference type="AlphaFoldDB" id="A0AAU2A1C4"/>
<protein>
    <submittedName>
        <fullName evidence="1">Uncharacterized protein</fullName>
    </submittedName>
</protein>
<proteinExistence type="predicted"/>
<accession>A0AAU2A1C4</accession>
<dbReference type="EMBL" id="CP108222">
    <property type="protein sequence ID" value="WTT17483.1"/>
    <property type="molecule type" value="Genomic_DNA"/>
</dbReference>